<gene>
    <name evidence="1" type="ORF">TIFTF001_040571</name>
    <name evidence="2" type="ORF">TIFTF001_040572</name>
    <name evidence="3" type="ORF">TIFTF001_040578</name>
    <name evidence="4" type="ORF">TIFTF001_040579</name>
</gene>
<evidence type="ECO:0000313" key="4">
    <source>
        <dbReference type="EMBL" id="GMN24567.1"/>
    </source>
</evidence>
<name>A0AA87YVJ1_FICCA</name>
<proteinExistence type="predicted"/>
<evidence type="ECO:0000313" key="5">
    <source>
        <dbReference type="Proteomes" id="UP001187192"/>
    </source>
</evidence>
<reference evidence="2" key="1">
    <citation type="submission" date="2023-07" db="EMBL/GenBank/DDBJ databases">
        <title>draft genome sequence of fig (Ficus carica).</title>
        <authorList>
            <person name="Takahashi T."/>
            <person name="Nishimura K."/>
        </authorList>
    </citation>
    <scope>NUCLEOTIDE SEQUENCE</scope>
</reference>
<evidence type="ECO:0000313" key="3">
    <source>
        <dbReference type="EMBL" id="GMN24550.1"/>
    </source>
</evidence>
<dbReference type="EMBL" id="BTGU01001507">
    <property type="protein sequence ID" value="GMN24550.1"/>
    <property type="molecule type" value="Genomic_DNA"/>
</dbReference>
<keyword evidence="5" id="KW-1185">Reference proteome</keyword>
<evidence type="ECO:0000313" key="2">
    <source>
        <dbReference type="EMBL" id="GMN24494.1"/>
    </source>
</evidence>
<dbReference type="AlphaFoldDB" id="A0AA87YVJ1"/>
<dbReference type="EMBL" id="BTGU01001505">
    <property type="protein sequence ID" value="GMN24494.1"/>
    <property type="molecule type" value="Genomic_DNA"/>
</dbReference>
<dbReference type="Proteomes" id="UP001187192">
    <property type="component" value="Unassembled WGS sequence"/>
</dbReference>
<sequence length="147" mass="16047">MLSNISIFGVTTLHNFPHTQPLVDDTIKQVNEFLGLHIGSPPNALWVNPLKQREIVGHVGLPHLFHDPPHSLLYLPRDVRAARTGEIDGEKSGGQQIEGGPKSCSTNIHCLAGFDTFFDIRLELPFLVLPQVLVGVKSPSGEQMVAA</sequence>
<organism evidence="2 5">
    <name type="scientific">Ficus carica</name>
    <name type="common">Common fig</name>
    <dbReference type="NCBI Taxonomy" id="3494"/>
    <lineage>
        <taxon>Eukaryota</taxon>
        <taxon>Viridiplantae</taxon>
        <taxon>Streptophyta</taxon>
        <taxon>Embryophyta</taxon>
        <taxon>Tracheophyta</taxon>
        <taxon>Spermatophyta</taxon>
        <taxon>Magnoliopsida</taxon>
        <taxon>eudicotyledons</taxon>
        <taxon>Gunneridae</taxon>
        <taxon>Pentapetalae</taxon>
        <taxon>rosids</taxon>
        <taxon>fabids</taxon>
        <taxon>Rosales</taxon>
        <taxon>Moraceae</taxon>
        <taxon>Ficeae</taxon>
        <taxon>Ficus</taxon>
    </lineage>
</organism>
<accession>A0AA87YVJ1</accession>
<protein>
    <submittedName>
        <fullName evidence="2">Uncharacterized protein</fullName>
    </submittedName>
</protein>
<evidence type="ECO:0000313" key="1">
    <source>
        <dbReference type="EMBL" id="GMN24472.1"/>
    </source>
</evidence>
<dbReference type="EMBL" id="BTGU01001504">
    <property type="protein sequence ID" value="GMN24472.1"/>
    <property type="molecule type" value="Genomic_DNA"/>
</dbReference>
<dbReference type="EMBL" id="BTGU01001508">
    <property type="protein sequence ID" value="GMN24567.1"/>
    <property type="molecule type" value="Genomic_DNA"/>
</dbReference>
<comment type="caution">
    <text evidence="2">The sequence shown here is derived from an EMBL/GenBank/DDBJ whole genome shotgun (WGS) entry which is preliminary data.</text>
</comment>